<protein>
    <submittedName>
        <fullName evidence="1">Uncharacterized protein</fullName>
    </submittedName>
</protein>
<dbReference type="HOGENOM" id="CLU_3045530_0_0_14"/>
<dbReference type="STRING" id="1246955.MCYN_0048"/>
<dbReference type="KEGG" id="mcy:MCYN_0048"/>
<gene>
    <name evidence="1" type="primary">MCYN0048</name>
    <name evidence="1" type="ordered locus">MCYN_0048</name>
</gene>
<sequence length="54" mass="6381">MNVVVRYNGKNYAAFNLENKRVIFPFNSNVSLAHSSDNEIYFKYNGKKYFLLKN</sequence>
<evidence type="ECO:0000313" key="2">
    <source>
        <dbReference type="Proteomes" id="UP000010466"/>
    </source>
</evidence>
<proteinExistence type="predicted"/>
<keyword evidence="2" id="KW-1185">Reference proteome</keyword>
<dbReference type="Proteomes" id="UP000010466">
    <property type="component" value="Chromosome"/>
</dbReference>
<name>L0RW40_MYCC1</name>
<dbReference type="AlphaFoldDB" id="L0RW40"/>
<reference evidence="2" key="1">
    <citation type="journal article" date="2013" name="Genome Announc.">
        <title>Complete genome sequence of Mycoplasma cynos strain C142.</title>
        <authorList>
            <person name="Walker C.A."/>
            <person name="Mannering S.A."/>
            <person name="Shields S."/>
            <person name="Blake D.P."/>
            <person name="Brownlie J."/>
        </authorList>
    </citation>
    <scope>NUCLEOTIDE SEQUENCE [LARGE SCALE GENOMIC DNA]</scope>
    <source>
        <strain evidence="2">C142</strain>
    </source>
</reference>
<dbReference type="PATRIC" id="fig|1246955.3.peg.41"/>
<evidence type="ECO:0000313" key="1">
    <source>
        <dbReference type="EMBL" id="CCP23780.1"/>
    </source>
</evidence>
<dbReference type="EMBL" id="HF559394">
    <property type="protein sequence ID" value="CCP23780.1"/>
    <property type="molecule type" value="Genomic_DNA"/>
</dbReference>
<organism evidence="1 2">
    <name type="scientific">Mycoplasmopsis cynos (strain C142)</name>
    <name type="common">Mycoplasma cynos</name>
    <dbReference type="NCBI Taxonomy" id="1246955"/>
    <lineage>
        <taxon>Bacteria</taxon>
        <taxon>Bacillati</taxon>
        <taxon>Mycoplasmatota</taxon>
        <taxon>Mycoplasmoidales</taxon>
        <taxon>Metamycoplasmataceae</taxon>
        <taxon>Mycoplasmopsis</taxon>
    </lineage>
</organism>
<accession>L0RW40</accession>